<dbReference type="STRING" id="745366.GA0070213_101306"/>
<evidence type="ECO:0000313" key="5">
    <source>
        <dbReference type="Proteomes" id="UP000199360"/>
    </source>
</evidence>
<evidence type="ECO:0000256" key="2">
    <source>
        <dbReference type="SAM" id="MobiDB-lite"/>
    </source>
</evidence>
<dbReference type="AlphaFoldDB" id="A0A1C5GMK5"/>
<feature type="region of interest" description="Disordered" evidence="2">
    <location>
        <begin position="379"/>
        <end position="401"/>
    </location>
</feature>
<dbReference type="EMBL" id="FMDM01000001">
    <property type="protein sequence ID" value="SCG35040.1"/>
    <property type="molecule type" value="Genomic_DNA"/>
</dbReference>
<keyword evidence="1" id="KW-0560">Oxidoreductase</keyword>
<dbReference type="GO" id="GO:0000166">
    <property type="term" value="F:nucleotide binding"/>
    <property type="evidence" value="ECO:0007669"/>
    <property type="project" value="InterPro"/>
</dbReference>
<evidence type="ECO:0000313" key="4">
    <source>
        <dbReference type="EMBL" id="SCG35040.1"/>
    </source>
</evidence>
<sequence length="401" mass="41967">MTGGVPPRVALVGANGHGRWHRRMIAALHAAGRLRLVALVDVRAPEPEPDAPTPPGTEVFTDHRAMLAASRPDVVVVCTPPHTHLPIARDVLAAGADLLLEKPPVLDLAEHRELLAASAAAGRAVQVNFQALGSAALAELTGALTAGRLGPVTGIATVAAWQRPDAYYARSPWAGRRSVDGRPALDGALANPLAHALMQCLAVAEAVTGAPVRPARIEVERYRVRPIEVDDTAILRLTPHAGPPVLAALTLAAEEHVAGDVLVTGGRGRAVLEYSTDRLRLPSDDRPRAVPGRQGLLANLLDHRATGAPLIAPLARTGPFTVVLDALRDAPEPTLLGGDLVRVVGDGPERVRVIRGVDEVLRAAAETGALPSEAGVPWATRPYVVDPPTPPSTRQDGTSHA</sequence>
<gene>
    <name evidence="4" type="ORF">GA0070213_101306</name>
</gene>
<dbReference type="OrthoDB" id="9812981at2"/>
<dbReference type="PANTHER" id="PTHR43818:SF11">
    <property type="entry name" value="BCDNA.GH03377"/>
    <property type="match status" value="1"/>
</dbReference>
<dbReference type="InterPro" id="IPR000683">
    <property type="entry name" value="Gfo/Idh/MocA-like_OxRdtase_N"/>
</dbReference>
<dbReference type="GO" id="GO:0016491">
    <property type="term" value="F:oxidoreductase activity"/>
    <property type="evidence" value="ECO:0007669"/>
    <property type="project" value="UniProtKB-KW"/>
</dbReference>
<dbReference type="Gene3D" id="3.40.50.720">
    <property type="entry name" value="NAD(P)-binding Rossmann-like Domain"/>
    <property type="match status" value="1"/>
</dbReference>
<accession>A0A1C5GMK5</accession>
<evidence type="ECO:0000256" key="1">
    <source>
        <dbReference type="ARBA" id="ARBA00023002"/>
    </source>
</evidence>
<dbReference type="Proteomes" id="UP000199360">
    <property type="component" value="Unassembled WGS sequence"/>
</dbReference>
<dbReference type="PANTHER" id="PTHR43818">
    <property type="entry name" value="BCDNA.GH03377"/>
    <property type="match status" value="1"/>
</dbReference>
<name>A0A1C5GMK5_9ACTN</name>
<proteinExistence type="predicted"/>
<dbReference type="Pfam" id="PF01408">
    <property type="entry name" value="GFO_IDH_MocA"/>
    <property type="match status" value="1"/>
</dbReference>
<dbReference type="SUPFAM" id="SSF51735">
    <property type="entry name" value="NAD(P)-binding Rossmann-fold domains"/>
    <property type="match status" value="1"/>
</dbReference>
<keyword evidence="5" id="KW-1185">Reference proteome</keyword>
<dbReference type="InterPro" id="IPR050463">
    <property type="entry name" value="Gfo/Idh/MocA_oxidrdct_glycsds"/>
</dbReference>
<organism evidence="4 5">
    <name type="scientific">Micromonospora humi</name>
    <dbReference type="NCBI Taxonomy" id="745366"/>
    <lineage>
        <taxon>Bacteria</taxon>
        <taxon>Bacillati</taxon>
        <taxon>Actinomycetota</taxon>
        <taxon>Actinomycetes</taxon>
        <taxon>Micromonosporales</taxon>
        <taxon>Micromonosporaceae</taxon>
        <taxon>Micromonospora</taxon>
    </lineage>
</organism>
<dbReference type="RefSeq" id="WP_091055880.1">
    <property type="nucleotide sequence ID" value="NZ_FMDM01000001.1"/>
</dbReference>
<feature type="domain" description="Gfo/Idh/MocA-like oxidoreductase N-terminal" evidence="3">
    <location>
        <begin position="8"/>
        <end position="129"/>
    </location>
</feature>
<protein>
    <submittedName>
        <fullName evidence="4">Predicted dehydrogenase</fullName>
    </submittedName>
</protein>
<dbReference type="Gene3D" id="3.30.360.10">
    <property type="entry name" value="Dihydrodipicolinate Reductase, domain 2"/>
    <property type="match status" value="1"/>
</dbReference>
<dbReference type="InterPro" id="IPR036291">
    <property type="entry name" value="NAD(P)-bd_dom_sf"/>
</dbReference>
<evidence type="ECO:0000259" key="3">
    <source>
        <dbReference type="Pfam" id="PF01408"/>
    </source>
</evidence>
<feature type="compositionally biased region" description="Polar residues" evidence="2">
    <location>
        <begin position="392"/>
        <end position="401"/>
    </location>
</feature>
<reference evidence="5" key="1">
    <citation type="submission" date="2016-06" db="EMBL/GenBank/DDBJ databases">
        <authorList>
            <person name="Varghese N."/>
            <person name="Submissions Spin"/>
        </authorList>
    </citation>
    <scope>NUCLEOTIDE SEQUENCE [LARGE SCALE GENOMIC DNA]</scope>
    <source>
        <strain evidence="5">DSM 45647</strain>
    </source>
</reference>